<dbReference type="Pfam" id="PF00656">
    <property type="entry name" value="Peptidase_C14"/>
    <property type="match status" value="1"/>
</dbReference>
<dbReference type="InterPro" id="IPR029030">
    <property type="entry name" value="Caspase-like_dom_sf"/>
</dbReference>
<name>A0AA36NJ66_9DINO</name>
<evidence type="ECO:0000259" key="2">
    <source>
        <dbReference type="Pfam" id="PF00656"/>
    </source>
</evidence>
<dbReference type="GO" id="GO:0004197">
    <property type="term" value="F:cysteine-type endopeptidase activity"/>
    <property type="evidence" value="ECO:0007669"/>
    <property type="project" value="InterPro"/>
</dbReference>
<comment type="caution">
    <text evidence="3">The sequence shown here is derived from an EMBL/GenBank/DDBJ whole genome shotgun (WGS) entry which is preliminary data.</text>
</comment>
<dbReference type="PANTHER" id="PTHR48104">
    <property type="entry name" value="METACASPASE-4"/>
    <property type="match status" value="1"/>
</dbReference>
<dbReference type="Proteomes" id="UP001178507">
    <property type="component" value="Unassembled WGS sequence"/>
</dbReference>
<comment type="similarity">
    <text evidence="1">Belongs to the peptidase C14B family.</text>
</comment>
<feature type="domain" description="Peptidase C14 caspase" evidence="2">
    <location>
        <begin position="42"/>
        <end position="268"/>
    </location>
</feature>
<proteinExistence type="inferred from homology"/>
<dbReference type="GO" id="GO:0005737">
    <property type="term" value="C:cytoplasm"/>
    <property type="evidence" value="ECO:0007669"/>
    <property type="project" value="TreeGrafter"/>
</dbReference>
<dbReference type="InterPro" id="IPR050452">
    <property type="entry name" value="Metacaspase"/>
</dbReference>
<dbReference type="InterPro" id="IPR011600">
    <property type="entry name" value="Pept_C14_caspase"/>
</dbReference>
<dbReference type="GO" id="GO:0006508">
    <property type="term" value="P:proteolysis"/>
    <property type="evidence" value="ECO:0007669"/>
    <property type="project" value="InterPro"/>
</dbReference>
<protein>
    <recommendedName>
        <fullName evidence="2">Peptidase C14 caspase domain-containing protein</fullName>
    </recommendedName>
</protein>
<dbReference type="SUPFAM" id="SSF52129">
    <property type="entry name" value="Caspase-like"/>
    <property type="match status" value="1"/>
</dbReference>
<gene>
    <name evidence="3" type="ORF">EVOR1521_LOCUS30431</name>
</gene>
<dbReference type="AlphaFoldDB" id="A0AA36NJ66"/>
<dbReference type="PANTHER" id="PTHR48104:SF30">
    <property type="entry name" value="METACASPASE-1"/>
    <property type="match status" value="1"/>
</dbReference>
<sequence>PVSFHPQSASAQNIMGCGTSCCSTADAALELEPLGSASGLQRHALLVGLDYEGNPQKWPSLTGTKNDMRSLADVLTLGGFPKEKNVRLCIEAKEMTKAKFLQELDDLTAKASPEAFIFFGFSGHGKGNLPDFNHDDEADGRDEALCLFDGWLLDDLLTPKFQAIADRGATVCFYFDCCYAGGMFDGTPSRKASYFFGGKQTEKTVDSIMVVENEGKTEYRYHGQFTQWFLKAVTEAGVRLSNRQLFEKISAQRRTERQQQPVFKSGRPDEPFLL</sequence>
<feature type="non-terminal residue" evidence="3">
    <location>
        <position position="1"/>
    </location>
</feature>
<reference evidence="3" key="1">
    <citation type="submission" date="2023-08" db="EMBL/GenBank/DDBJ databases">
        <authorList>
            <person name="Chen Y."/>
            <person name="Shah S."/>
            <person name="Dougan E. K."/>
            <person name="Thang M."/>
            <person name="Chan C."/>
        </authorList>
    </citation>
    <scope>NUCLEOTIDE SEQUENCE</scope>
</reference>
<evidence type="ECO:0000313" key="3">
    <source>
        <dbReference type="EMBL" id="CAJ1409282.1"/>
    </source>
</evidence>
<organism evidence="3 4">
    <name type="scientific">Effrenium voratum</name>
    <dbReference type="NCBI Taxonomy" id="2562239"/>
    <lineage>
        <taxon>Eukaryota</taxon>
        <taxon>Sar</taxon>
        <taxon>Alveolata</taxon>
        <taxon>Dinophyceae</taxon>
        <taxon>Suessiales</taxon>
        <taxon>Symbiodiniaceae</taxon>
        <taxon>Effrenium</taxon>
    </lineage>
</organism>
<evidence type="ECO:0000313" key="4">
    <source>
        <dbReference type="Proteomes" id="UP001178507"/>
    </source>
</evidence>
<keyword evidence="4" id="KW-1185">Reference proteome</keyword>
<evidence type="ECO:0000256" key="1">
    <source>
        <dbReference type="ARBA" id="ARBA00009005"/>
    </source>
</evidence>
<dbReference type="EMBL" id="CAUJNA010003760">
    <property type="protein sequence ID" value="CAJ1409282.1"/>
    <property type="molecule type" value="Genomic_DNA"/>
</dbReference>
<accession>A0AA36NJ66</accession>
<dbReference type="Gene3D" id="3.40.50.1460">
    <property type="match status" value="1"/>
</dbReference>